<proteinExistence type="predicted"/>
<feature type="region of interest" description="Disordered" evidence="1">
    <location>
        <begin position="1"/>
        <end position="38"/>
    </location>
</feature>
<evidence type="ECO:0000313" key="3">
    <source>
        <dbReference type="Proteomes" id="UP000447873"/>
    </source>
</evidence>
<sequence length="101" mass="11172">MASQQYYGGGQQQQYPPQAYGPPGGQYPPQQYGQAQYPPQQVRFATPDTRSEWAAAHWRRQFGATVVKSAVALCLASILCLDRHGSAETVRDLLTRTEASE</sequence>
<evidence type="ECO:0000313" key="2">
    <source>
        <dbReference type="EMBL" id="KAE9982129.1"/>
    </source>
</evidence>
<dbReference type="AlphaFoldDB" id="A0A8H3V838"/>
<feature type="compositionally biased region" description="Low complexity" evidence="1">
    <location>
        <begin position="1"/>
        <end position="18"/>
    </location>
</feature>
<reference evidence="2 3" key="1">
    <citation type="submission" date="2018-12" db="EMBL/GenBank/DDBJ databases">
        <title>Venturia inaequalis Genome Resource.</title>
        <authorList>
            <person name="Lichtner F.J."/>
        </authorList>
    </citation>
    <scope>NUCLEOTIDE SEQUENCE [LARGE SCALE GENOMIC DNA]</scope>
    <source>
        <strain evidence="2 3">120213</strain>
    </source>
</reference>
<dbReference type="EMBL" id="WNWS01000080">
    <property type="protein sequence ID" value="KAE9982129.1"/>
    <property type="molecule type" value="Genomic_DNA"/>
</dbReference>
<accession>A0A8H3V838</accession>
<comment type="caution">
    <text evidence="2">The sequence shown here is derived from an EMBL/GenBank/DDBJ whole genome shotgun (WGS) entry which is preliminary data.</text>
</comment>
<gene>
    <name evidence="2" type="ORF">EG328_011234</name>
</gene>
<evidence type="ECO:0000256" key="1">
    <source>
        <dbReference type="SAM" id="MobiDB-lite"/>
    </source>
</evidence>
<name>A0A8H3V838_VENIN</name>
<dbReference type="Proteomes" id="UP000447873">
    <property type="component" value="Unassembled WGS sequence"/>
</dbReference>
<organism evidence="2 3">
    <name type="scientific">Venturia inaequalis</name>
    <name type="common">Apple scab fungus</name>
    <dbReference type="NCBI Taxonomy" id="5025"/>
    <lineage>
        <taxon>Eukaryota</taxon>
        <taxon>Fungi</taxon>
        <taxon>Dikarya</taxon>
        <taxon>Ascomycota</taxon>
        <taxon>Pezizomycotina</taxon>
        <taxon>Dothideomycetes</taxon>
        <taxon>Pleosporomycetidae</taxon>
        <taxon>Venturiales</taxon>
        <taxon>Venturiaceae</taxon>
        <taxon>Venturia</taxon>
    </lineage>
</organism>
<protein>
    <submittedName>
        <fullName evidence="2">Uncharacterized protein</fullName>
    </submittedName>
</protein>
<feature type="compositionally biased region" description="Low complexity" evidence="1">
    <location>
        <begin position="27"/>
        <end position="38"/>
    </location>
</feature>